<dbReference type="EMBL" id="AYSH01000011">
    <property type="protein sequence ID" value="EST89938.1"/>
    <property type="molecule type" value="Genomic_DNA"/>
</dbReference>
<reference evidence="1 2" key="1">
    <citation type="journal article" date="2013" name="Genome Announc.">
        <title>High-Quality Draft Genome Sequence of Vagococcus lutrae Strain LBD1, Isolated from the Largemouth Bass Micropterus salmoides.</title>
        <authorList>
            <person name="Lebreton F."/>
            <person name="Valentino M.D."/>
            <person name="Duncan L.B."/>
            <person name="Zeng Q."/>
            <person name="Manson McGuire A."/>
            <person name="Earl A.M."/>
            <person name="Gilmore M.S."/>
        </authorList>
    </citation>
    <scope>NUCLEOTIDE SEQUENCE [LARGE SCALE GENOMIC DNA]</scope>
    <source>
        <strain evidence="1 2">LBD1</strain>
    </source>
</reference>
<evidence type="ECO:0000313" key="2">
    <source>
        <dbReference type="Proteomes" id="UP000018126"/>
    </source>
</evidence>
<evidence type="ECO:0000313" key="1">
    <source>
        <dbReference type="EMBL" id="EST89938.1"/>
    </source>
</evidence>
<organism evidence="1 2">
    <name type="scientific">Vagococcus lutrae LBD1</name>
    <dbReference type="NCBI Taxonomy" id="1408226"/>
    <lineage>
        <taxon>Bacteria</taxon>
        <taxon>Bacillati</taxon>
        <taxon>Bacillota</taxon>
        <taxon>Bacilli</taxon>
        <taxon>Lactobacillales</taxon>
        <taxon>Enterococcaceae</taxon>
        <taxon>Vagococcus</taxon>
    </lineage>
</organism>
<dbReference type="AlphaFoldDB" id="V6QBI1"/>
<name>V6QBI1_9ENTE</name>
<comment type="caution">
    <text evidence="1">The sequence shown here is derived from an EMBL/GenBank/DDBJ whole genome shotgun (WGS) entry which is preliminary data.</text>
</comment>
<proteinExistence type="predicted"/>
<gene>
    <name evidence="1" type="ORF">T233_00834</name>
</gene>
<protein>
    <submittedName>
        <fullName evidence="1">Uncharacterized protein</fullName>
    </submittedName>
</protein>
<keyword evidence="2" id="KW-1185">Reference proteome</keyword>
<sequence length="46" mass="5243">MINLNEQFILEFYGYFDNIECGGSVADGLALSFRNGRPIMQAIEER</sequence>
<accession>V6QBI1</accession>
<dbReference type="Proteomes" id="UP000018126">
    <property type="component" value="Unassembled WGS sequence"/>
</dbReference>